<sequence>MAGVFPGGGWAGHPDLVGRAAAVLEVTAVGRDPLRAAAHGGGSDRVSSGLLMGDERNARSLSVGFSALHFTAPPCMHYRIDNPASGFILPVASQTPSSVTGGPVHEPTPGECRASAPNQARPAAQISASSFDVAMSSAVLLLTPARQVNTMLSACWGISPPYFSLNSSGPSWRAVFTCPTVKSKKHRQKLLQLLVTHVLARWRRAERAELRPCD</sequence>
<proteinExistence type="predicted"/>
<dbReference type="AlphaFoldDB" id="A0A4Z2GX59"/>
<name>A0A4Z2GX59_9TELE</name>
<organism evidence="1 2">
    <name type="scientific">Liparis tanakae</name>
    <name type="common">Tanaka's snailfish</name>
    <dbReference type="NCBI Taxonomy" id="230148"/>
    <lineage>
        <taxon>Eukaryota</taxon>
        <taxon>Metazoa</taxon>
        <taxon>Chordata</taxon>
        <taxon>Craniata</taxon>
        <taxon>Vertebrata</taxon>
        <taxon>Euteleostomi</taxon>
        <taxon>Actinopterygii</taxon>
        <taxon>Neopterygii</taxon>
        <taxon>Teleostei</taxon>
        <taxon>Neoteleostei</taxon>
        <taxon>Acanthomorphata</taxon>
        <taxon>Eupercaria</taxon>
        <taxon>Perciformes</taxon>
        <taxon>Cottioidei</taxon>
        <taxon>Cottales</taxon>
        <taxon>Liparidae</taxon>
        <taxon>Liparis</taxon>
    </lineage>
</organism>
<evidence type="ECO:0000313" key="2">
    <source>
        <dbReference type="Proteomes" id="UP000314294"/>
    </source>
</evidence>
<reference evidence="1 2" key="1">
    <citation type="submission" date="2019-03" db="EMBL/GenBank/DDBJ databases">
        <title>First draft genome of Liparis tanakae, snailfish: a comprehensive survey of snailfish specific genes.</title>
        <authorList>
            <person name="Kim W."/>
            <person name="Song I."/>
            <person name="Jeong J.-H."/>
            <person name="Kim D."/>
            <person name="Kim S."/>
            <person name="Ryu S."/>
            <person name="Song J.Y."/>
            <person name="Lee S.K."/>
        </authorList>
    </citation>
    <scope>NUCLEOTIDE SEQUENCE [LARGE SCALE GENOMIC DNA]</scope>
    <source>
        <tissue evidence="1">Muscle</tissue>
    </source>
</reference>
<dbReference type="Proteomes" id="UP000314294">
    <property type="component" value="Unassembled WGS sequence"/>
</dbReference>
<gene>
    <name evidence="1" type="ORF">EYF80_032064</name>
</gene>
<keyword evidence="2" id="KW-1185">Reference proteome</keyword>
<accession>A0A4Z2GX59</accession>
<protein>
    <submittedName>
        <fullName evidence="1">Uncharacterized protein</fullName>
    </submittedName>
</protein>
<evidence type="ECO:0000313" key="1">
    <source>
        <dbReference type="EMBL" id="TNN57695.1"/>
    </source>
</evidence>
<dbReference type="EMBL" id="SRLO01000398">
    <property type="protein sequence ID" value="TNN57695.1"/>
    <property type="molecule type" value="Genomic_DNA"/>
</dbReference>
<comment type="caution">
    <text evidence="1">The sequence shown here is derived from an EMBL/GenBank/DDBJ whole genome shotgun (WGS) entry which is preliminary data.</text>
</comment>